<reference evidence="2" key="1">
    <citation type="submission" date="2016-11" db="UniProtKB">
        <authorList>
            <consortium name="WormBaseParasite"/>
        </authorList>
    </citation>
    <scope>IDENTIFICATION</scope>
</reference>
<dbReference type="WBParaSite" id="L893_g12456.t1">
    <property type="protein sequence ID" value="L893_g12456.t1"/>
    <property type="gene ID" value="L893_g12456"/>
</dbReference>
<organism evidence="1 2">
    <name type="scientific">Steinernema glaseri</name>
    <dbReference type="NCBI Taxonomy" id="37863"/>
    <lineage>
        <taxon>Eukaryota</taxon>
        <taxon>Metazoa</taxon>
        <taxon>Ecdysozoa</taxon>
        <taxon>Nematoda</taxon>
        <taxon>Chromadorea</taxon>
        <taxon>Rhabditida</taxon>
        <taxon>Tylenchina</taxon>
        <taxon>Panagrolaimomorpha</taxon>
        <taxon>Strongyloidoidea</taxon>
        <taxon>Steinernematidae</taxon>
        <taxon>Steinernema</taxon>
    </lineage>
</organism>
<protein>
    <submittedName>
        <fullName evidence="2">F-box domain-containing protein</fullName>
    </submittedName>
</protein>
<evidence type="ECO:0000313" key="1">
    <source>
        <dbReference type="Proteomes" id="UP000095287"/>
    </source>
</evidence>
<keyword evidence="1" id="KW-1185">Reference proteome</keyword>
<name>A0A1I7Y3U6_9BILA</name>
<accession>A0A1I7Y3U6</accession>
<dbReference type="AlphaFoldDB" id="A0A1I7Y3U6"/>
<sequence length="431" mass="49995">MSPALYPLLPRTITYEILKNVQKKDFEIVVHVSEEWEALMESVLKVKERYSMTLSVEEGCVYFFFEETKCSLLREKEERFPELGSHQDKKLGELLVVGALAMKSEKGAIYDVDFGKESPAFKVQFPQLVVDYHCGDLDRLPEIVPTNFEEIKVYHSIVRKWFPLPATLKKLKVRNTVLQSPEDQQDFLSFLRKMTWETMSLLNLQFHESLERIVIEEWRNASDPQLKMFKSDLLEEQEWKVLMDELQHFAQRVNEKELLISHNKLDKKLHITLQPIFVPDESEYAFIHPYMTLKRFDNPIIRTKTSRSHRALDLILFCFYPLRPDSPTRSAKVRPISSIANDSALPLKVHPICMVEEAPKNFHPEDSTYSDHRPPTTFDYTAVVTLGKQTNSLVPPSPAFNLLPPDITKIDEFLTSTILTTVNTGKRAVHT</sequence>
<evidence type="ECO:0000313" key="2">
    <source>
        <dbReference type="WBParaSite" id="L893_g12456.t1"/>
    </source>
</evidence>
<dbReference type="Proteomes" id="UP000095287">
    <property type="component" value="Unplaced"/>
</dbReference>
<proteinExistence type="predicted"/>